<feature type="region of interest" description="Disordered" evidence="1">
    <location>
        <begin position="165"/>
        <end position="202"/>
    </location>
</feature>
<gene>
    <name evidence="3" type="ORF">ABZ507_26870</name>
</gene>
<dbReference type="PANTHER" id="PTHR39173:SF1">
    <property type="entry name" value="ACETYLTRANSFERASE"/>
    <property type="match status" value="1"/>
</dbReference>
<proteinExistence type="predicted"/>
<dbReference type="GO" id="GO:0016746">
    <property type="term" value="F:acyltransferase activity"/>
    <property type="evidence" value="ECO:0007669"/>
    <property type="project" value="UniProtKB-KW"/>
</dbReference>
<comment type="caution">
    <text evidence="3">The sequence shown here is derived from an EMBL/GenBank/DDBJ whole genome shotgun (WGS) entry which is preliminary data.</text>
</comment>
<evidence type="ECO:0000256" key="1">
    <source>
        <dbReference type="SAM" id="MobiDB-lite"/>
    </source>
</evidence>
<keyword evidence="4" id="KW-1185">Reference proteome</keyword>
<dbReference type="Gene3D" id="3.40.630.30">
    <property type="match status" value="1"/>
</dbReference>
<dbReference type="CDD" id="cd04301">
    <property type="entry name" value="NAT_SF"/>
    <property type="match status" value="1"/>
</dbReference>
<protein>
    <submittedName>
        <fullName evidence="3">GNAT family N-acetyltransferase</fullName>
        <ecNumber evidence="3">2.3.1.-</ecNumber>
    </submittedName>
</protein>
<reference evidence="3 4" key="1">
    <citation type="submission" date="2024-06" db="EMBL/GenBank/DDBJ databases">
        <title>The Natural Products Discovery Center: Release of the First 8490 Sequenced Strains for Exploring Actinobacteria Biosynthetic Diversity.</title>
        <authorList>
            <person name="Kalkreuter E."/>
            <person name="Kautsar S.A."/>
            <person name="Yang D."/>
            <person name="Bader C.D."/>
            <person name="Teijaro C.N."/>
            <person name="Fluegel L."/>
            <person name="Davis C.M."/>
            <person name="Simpson J.R."/>
            <person name="Lauterbach L."/>
            <person name="Steele A.D."/>
            <person name="Gui C."/>
            <person name="Meng S."/>
            <person name="Li G."/>
            <person name="Viehrig K."/>
            <person name="Ye F."/>
            <person name="Su P."/>
            <person name="Kiefer A.F."/>
            <person name="Nichols A."/>
            <person name="Cepeda A.J."/>
            <person name="Yan W."/>
            <person name="Fan B."/>
            <person name="Jiang Y."/>
            <person name="Adhikari A."/>
            <person name="Zheng C.-J."/>
            <person name="Schuster L."/>
            <person name="Cowan T.M."/>
            <person name="Smanski M.J."/>
            <person name="Chevrette M.G."/>
            <person name="De Carvalho L.P.S."/>
            <person name="Shen B."/>
        </authorList>
    </citation>
    <scope>NUCLEOTIDE SEQUENCE [LARGE SCALE GENOMIC DNA]</scope>
    <source>
        <strain evidence="3 4">NPDC019434</strain>
    </source>
</reference>
<dbReference type="RefSeq" id="WP_357809803.1">
    <property type="nucleotide sequence ID" value="NZ_JBEYBM010000029.1"/>
</dbReference>
<evidence type="ECO:0000313" key="4">
    <source>
        <dbReference type="Proteomes" id="UP001550535"/>
    </source>
</evidence>
<dbReference type="EC" id="2.3.1.-" evidence="3"/>
<name>A0ABV2XHV0_9NOCA</name>
<dbReference type="EMBL" id="JBEYBR010000086">
    <property type="protein sequence ID" value="MEU2125442.1"/>
    <property type="molecule type" value="Genomic_DNA"/>
</dbReference>
<keyword evidence="3" id="KW-0808">Transferase</keyword>
<organism evidence="3 4">
    <name type="scientific">Nocardia niwae</name>
    <dbReference type="NCBI Taxonomy" id="626084"/>
    <lineage>
        <taxon>Bacteria</taxon>
        <taxon>Bacillati</taxon>
        <taxon>Actinomycetota</taxon>
        <taxon>Actinomycetes</taxon>
        <taxon>Mycobacteriales</taxon>
        <taxon>Nocardiaceae</taxon>
        <taxon>Nocardia</taxon>
    </lineage>
</organism>
<dbReference type="SUPFAM" id="SSF55729">
    <property type="entry name" value="Acyl-CoA N-acyltransferases (Nat)"/>
    <property type="match status" value="1"/>
</dbReference>
<dbReference type="PROSITE" id="PS51186">
    <property type="entry name" value="GNAT"/>
    <property type="match status" value="1"/>
</dbReference>
<keyword evidence="3" id="KW-0012">Acyltransferase</keyword>
<feature type="domain" description="N-acetyltransferase" evidence="2">
    <location>
        <begin position="31"/>
        <end position="173"/>
    </location>
</feature>
<evidence type="ECO:0000259" key="2">
    <source>
        <dbReference type="PROSITE" id="PS51186"/>
    </source>
</evidence>
<dbReference type="InterPro" id="IPR000182">
    <property type="entry name" value="GNAT_dom"/>
</dbReference>
<accession>A0ABV2XHV0</accession>
<dbReference type="InterPro" id="IPR016181">
    <property type="entry name" value="Acyl_CoA_acyltransferase"/>
</dbReference>
<dbReference type="Pfam" id="PF13302">
    <property type="entry name" value="Acetyltransf_3"/>
    <property type="match status" value="1"/>
</dbReference>
<sequence>MPVLITPTTRLRTAWLEAHDEWGPGPHEDGFGLRPYDEVNSPTGFAAWVARLADESTQAWTETGRARCTYRWIVEDDRVLGGIALRHGFDDFVRWAGHIGYGIRPSARRRGLATWALGRMLTEAGKLGMDRVLIVCAADNIASAKTIERQGGILESIVDTQLGPARRYRVPTGDQDQRPGRCGRQETTATPPRRMADGSHPL</sequence>
<evidence type="ECO:0000313" key="3">
    <source>
        <dbReference type="EMBL" id="MEU2125442.1"/>
    </source>
</evidence>
<dbReference type="PANTHER" id="PTHR39173">
    <property type="entry name" value="ACETYLTRANSFERASE"/>
    <property type="match status" value="1"/>
</dbReference>
<dbReference type="Proteomes" id="UP001550535">
    <property type="component" value="Unassembled WGS sequence"/>
</dbReference>